<dbReference type="eggNOG" id="COG0438">
    <property type="taxonomic scope" value="Bacteria"/>
</dbReference>
<dbReference type="Gene3D" id="3.40.50.2000">
    <property type="entry name" value="Glycogen Phosphorylase B"/>
    <property type="match status" value="1"/>
</dbReference>
<accession>Q67KV2</accession>
<dbReference type="HOGENOM" id="CLU_684993_0_0_9"/>
<proteinExistence type="predicted"/>
<dbReference type="PANTHER" id="PTHR12526">
    <property type="entry name" value="GLYCOSYLTRANSFERASE"/>
    <property type="match status" value="1"/>
</dbReference>
<dbReference type="SUPFAM" id="SSF53756">
    <property type="entry name" value="UDP-Glycosyltransferase/glycogen phosphorylase"/>
    <property type="match status" value="1"/>
</dbReference>
<reference evidence="1 2" key="1">
    <citation type="journal article" date="2004" name="Nucleic Acids Res.">
        <title>Genome sequence of Symbiobacterium thermophilum, an uncultivable bacterium that depends on microbial commensalism.</title>
        <authorList>
            <person name="Ueda K."/>
            <person name="Yamashita A."/>
            <person name="Ishikawa J."/>
            <person name="Shimada M."/>
            <person name="Watsuji T."/>
            <person name="Morimura K."/>
            <person name="Ikeda H."/>
            <person name="Hattori M."/>
            <person name="Beppu T."/>
        </authorList>
    </citation>
    <scope>NUCLEOTIDE SEQUENCE [LARGE SCALE GENOMIC DNA]</scope>
    <source>
        <strain evidence="2">T / IAM 14863</strain>
    </source>
</reference>
<evidence type="ECO:0000313" key="2">
    <source>
        <dbReference type="Proteomes" id="UP000000417"/>
    </source>
</evidence>
<dbReference type="AlphaFoldDB" id="Q67KV2"/>
<evidence type="ECO:0000313" key="1">
    <source>
        <dbReference type="EMBL" id="BAD41694.1"/>
    </source>
</evidence>
<sequence length="402" mass="45028">MAVGKVLLVSSRNLYTANGEWRLVSSRASTLSKAFGIETDALALIRSHHVKNGPRAPQLPGFNCEYVYCNSWGNLPESMRRLLGEVKRRLRTTQYRGVILSGDLVYPLLPWLPVERTLIDLHGVPEEWVEYPNPRLGPAWFRKALFHAAIRLHQWAVPRTAGVLTVTNELAELSVERYGARSTYVVPCVGSHLVVEDPPVIRQRWRQRLGIGNSELAFVYSGGLSPWQLFDETIACYRVWRQHLGSACRLVLFTPDPERSLARVVDSGVPSDEVVSMSLLPEEVVPALHACDVGFVLREDNWTNRVAFPNKFAEYCAAGLLIVTSPGLRAAADVVVTKGIGVLVDPREIEPAALSQYPELREKISTRASNWSGYYDACRSLVNERYSMEKALRPVVDFFLDG</sequence>
<name>Q67KV2_SYMTH</name>
<dbReference type="EMBL" id="AP006840">
    <property type="protein sequence ID" value="BAD41694.1"/>
    <property type="molecule type" value="Genomic_DNA"/>
</dbReference>
<gene>
    <name evidence="1" type="ordered locus">STH2709</name>
</gene>
<organism evidence="1 2">
    <name type="scientific">Symbiobacterium thermophilum (strain DSM 24528 / JCM 14929 / IAM 14863 / T)</name>
    <dbReference type="NCBI Taxonomy" id="292459"/>
    <lineage>
        <taxon>Bacteria</taxon>
        <taxon>Bacillati</taxon>
        <taxon>Bacillota</taxon>
        <taxon>Clostridia</taxon>
        <taxon>Eubacteriales</taxon>
        <taxon>Symbiobacteriaceae</taxon>
        <taxon>Symbiobacterium</taxon>
    </lineage>
</organism>
<keyword evidence="2" id="KW-1185">Reference proteome</keyword>
<dbReference type="KEGG" id="sth:STH2709"/>
<dbReference type="Proteomes" id="UP000000417">
    <property type="component" value="Chromosome"/>
</dbReference>
<protein>
    <submittedName>
        <fullName evidence="1">Conserved domain protein</fullName>
    </submittedName>
</protein>
<dbReference type="STRING" id="292459.STH2709"/>